<dbReference type="InterPro" id="IPR023772">
    <property type="entry name" value="DNA-bd_HTH_TetR-type_CS"/>
</dbReference>
<evidence type="ECO:0000256" key="6">
    <source>
        <dbReference type="SAM" id="MobiDB-lite"/>
    </source>
</evidence>
<dbReference type="EMBL" id="WPNZ01000043">
    <property type="protein sequence ID" value="MVO90953.1"/>
    <property type="molecule type" value="Genomic_DNA"/>
</dbReference>
<feature type="region of interest" description="Disordered" evidence="6">
    <location>
        <begin position="191"/>
        <end position="215"/>
    </location>
</feature>
<dbReference type="PANTHER" id="PTHR30055">
    <property type="entry name" value="HTH-TYPE TRANSCRIPTIONAL REGULATOR RUTR"/>
    <property type="match status" value="1"/>
</dbReference>
<dbReference type="GO" id="GO:0003700">
    <property type="term" value="F:DNA-binding transcription factor activity"/>
    <property type="evidence" value="ECO:0007669"/>
    <property type="project" value="TreeGrafter"/>
</dbReference>
<dbReference type="InterPro" id="IPR001647">
    <property type="entry name" value="HTH_TetR"/>
</dbReference>
<evidence type="ECO:0000256" key="3">
    <source>
        <dbReference type="ARBA" id="ARBA00023125"/>
    </source>
</evidence>
<dbReference type="Pfam" id="PF00440">
    <property type="entry name" value="TetR_N"/>
    <property type="match status" value="1"/>
</dbReference>
<evidence type="ECO:0000256" key="4">
    <source>
        <dbReference type="ARBA" id="ARBA00023163"/>
    </source>
</evidence>
<dbReference type="GO" id="GO:0046677">
    <property type="term" value="P:response to antibiotic"/>
    <property type="evidence" value="ECO:0007669"/>
    <property type="project" value="InterPro"/>
</dbReference>
<dbReference type="SUPFAM" id="SSF46689">
    <property type="entry name" value="Homeodomain-like"/>
    <property type="match status" value="1"/>
</dbReference>
<dbReference type="PRINTS" id="PR00455">
    <property type="entry name" value="HTHTETR"/>
</dbReference>
<evidence type="ECO:0000256" key="2">
    <source>
        <dbReference type="ARBA" id="ARBA00023015"/>
    </source>
</evidence>
<dbReference type="InterPro" id="IPR004111">
    <property type="entry name" value="Repressor_TetR_C"/>
</dbReference>
<dbReference type="SUPFAM" id="SSF48498">
    <property type="entry name" value="Tetracyclin repressor-like, C-terminal domain"/>
    <property type="match status" value="1"/>
</dbReference>
<keyword evidence="3 5" id="KW-0238">DNA-binding</keyword>
<dbReference type="InterPro" id="IPR009057">
    <property type="entry name" value="Homeodomain-like_sf"/>
</dbReference>
<feature type="domain" description="HTH tetR-type" evidence="7">
    <location>
        <begin position="3"/>
        <end position="63"/>
    </location>
</feature>
<evidence type="ECO:0000313" key="8">
    <source>
        <dbReference type="EMBL" id="MVO90953.1"/>
    </source>
</evidence>
<keyword evidence="2" id="KW-0805">Transcription regulation</keyword>
<dbReference type="AlphaFoldDB" id="A0A6L6XAF3"/>
<feature type="DNA-binding region" description="H-T-H motif" evidence="5">
    <location>
        <begin position="26"/>
        <end position="45"/>
    </location>
</feature>
<evidence type="ECO:0000256" key="5">
    <source>
        <dbReference type="PROSITE-ProRule" id="PRU00335"/>
    </source>
</evidence>
<dbReference type="InterPro" id="IPR036271">
    <property type="entry name" value="Tet_transcr_reg_TetR-rel_C_sf"/>
</dbReference>
<dbReference type="Gene3D" id="1.10.357.10">
    <property type="entry name" value="Tetracycline Repressor, domain 2"/>
    <property type="match status" value="1"/>
</dbReference>
<accession>A0A6L6XAF3</accession>
<dbReference type="GO" id="GO:0045892">
    <property type="term" value="P:negative regulation of DNA-templated transcription"/>
    <property type="evidence" value="ECO:0007669"/>
    <property type="project" value="InterPro"/>
</dbReference>
<keyword evidence="4" id="KW-0804">Transcription</keyword>
<gene>
    <name evidence="8" type="ORF">GPA10_41020</name>
</gene>
<dbReference type="PROSITE" id="PS01081">
    <property type="entry name" value="HTH_TETR_1"/>
    <property type="match status" value="1"/>
</dbReference>
<evidence type="ECO:0000259" key="7">
    <source>
        <dbReference type="PROSITE" id="PS50977"/>
    </source>
</evidence>
<dbReference type="PRINTS" id="PR00400">
    <property type="entry name" value="TETREPRESSOR"/>
</dbReference>
<dbReference type="InterPro" id="IPR003012">
    <property type="entry name" value="Tet_transcr_reg_TetR"/>
</dbReference>
<organism evidence="8 9">
    <name type="scientific">Streptomyces typhae</name>
    <dbReference type="NCBI Taxonomy" id="2681492"/>
    <lineage>
        <taxon>Bacteria</taxon>
        <taxon>Bacillati</taxon>
        <taxon>Actinomycetota</taxon>
        <taxon>Actinomycetes</taxon>
        <taxon>Kitasatosporales</taxon>
        <taxon>Streptomycetaceae</taxon>
        <taxon>Streptomyces</taxon>
    </lineage>
</organism>
<dbReference type="Pfam" id="PF02909">
    <property type="entry name" value="TetR_C_1"/>
    <property type="match status" value="1"/>
</dbReference>
<dbReference type="Proteomes" id="UP000483802">
    <property type="component" value="Unassembled WGS sequence"/>
</dbReference>
<dbReference type="PANTHER" id="PTHR30055:SF151">
    <property type="entry name" value="TRANSCRIPTIONAL REGULATORY PROTEIN"/>
    <property type="match status" value="1"/>
</dbReference>
<keyword evidence="1" id="KW-0678">Repressor</keyword>
<dbReference type="GO" id="GO:0000976">
    <property type="term" value="F:transcription cis-regulatory region binding"/>
    <property type="evidence" value="ECO:0007669"/>
    <property type="project" value="TreeGrafter"/>
</dbReference>
<reference evidence="8 9" key="1">
    <citation type="submission" date="2019-11" db="EMBL/GenBank/DDBJ databases">
        <title>Streptomyces typhae sp. nov., a novel endophytic actinomycete isolated from the root of cattail pollen (Typha angustifolia L.).</title>
        <authorList>
            <person name="Peng C."/>
        </authorList>
    </citation>
    <scope>NUCLEOTIDE SEQUENCE [LARGE SCALE GENOMIC DNA]</scope>
    <source>
        <strain evidence="9">p1417</strain>
    </source>
</reference>
<evidence type="ECO:0000256" key="1">
    <source>
        <dbReference type="ARBA" id="ARBA00022491"/>
    </source>
</evidence>
<proteinExistence type="predicted"/>
<keyword evidence="9" id="KW-1185">Reference proteome</keyword>
<dbReference type="PROSITE" id="PS50977">
    <property type="entry name" value="HTH_TETR_2"/>
    <property type="match status" value="1"/>
</dbReference>
<evidence type="ECO:0000313" key="9">
    <source>
        <dbReference type="Proteomes" id="UP000483802"/>
    </source>
</evidence>
<name>A0A6L6XAF3_9ACTN</name>
<dbReference type="Gene3D" id="1.10.10.60">
    <property type="entry name" value="Homeodomain-like"/>
    <property type="match status" value="1"/>
</dbReference>
<dbReference type="InterPro" id="IPR050109">
    <property type="entry name" value="HTH-type_TetR-like_transc_reg"/>
</dbReference>
<protein>
    <submittedName>
        <fullName evidence="8">TetR family transcriptional regulator</fullName>
    </submittedName>
</protein>
<sequence length="215" mass="23722">MTKMNRETVVTEALDLLDDVGLETVSTRRLAKRLGVEQPSLYYHFRTKKDLLAAMAEAAMAPHADAPLPSPEDDWRAWFLENSRSFRRTLLMRRDGARLHAGSTPTGDLDRIRRKMAFLVTSGVPEREAQMAMLAAGRYTVGCVLEEQADTDAPDGEDLPDDVPVLDHETAFEAGLALILSGLEQHSAQFIPTTRSADVPPHTTRSADVPPRDSA</sequence>
<comment type="caution">
    <text evidence="8">The sequence shown here is derived from an EMBL/GenBank/DDBJ whole genome shotgun (WGS) entry which is preliminary data.</text>
</comment>